<dbReference type="InterPro" id="IPR039326">
    <property type="entry name" value="Patronus"/>
</dbReference>
<keyword evidence="3" id="KW-0611">Plant defense</keyword>
<dbReference type="Proteomes" id="UP001280121">
    <property type="component" value="Unassembled WGS sequence"/>
</dbReference>
<evidence type="ECO:0000256" key="2">
    <source>
        <dbReference type="ARBA" id="ARBA00022737"/>
    </source>
</evidence>
<evidence type="ECO:0000313" key="6">
    <source>
        <dbReference type="EMBL" id="KAK2653956.1"/>
    </source>
</evidence>
<protein>
    <recommendedName>
        <fullName evidence="8">Leucine-rich repeat domain, L domain-containing protein</fullName>
    </recommendedName>
</protein>
<dbReference type="Pfam" id="PF20160">
    <property type="entry name" value="C-JID"/>
    <property type="match status" value="1"/>
</dbReference>
<evidence type="ECO:0008006" key="8">
    <source>
        <dbReference type="Google" id="ProtNLM"/>
    </source>
</evidence>
<keyword evidence="1" id="KW-0433">Leucine-rich repeat</keyword>
<keyword evidence="2" id="KW-0677">Repeat</keyword>
<dbReference type="PANTHER" id="PTHR35125:SF2">
    <property type="entry name" value="PROTEIN PATRONUS 2-LIKE"/>
    <property type="match status" value="1"/>
</dbReference>
<name>A0AAD9X6T4_9ROSI</name>
<evidence type="ECO:0000259" key="5">
    <source>
        <dbReference type="Pfam" id="PF23286"/>
    </source>
</evidence>
<comment type="caution">
    <text evidence="6">The sequence shown here is derived from an EMBL/GenBank/DDBJ whole genome shotgun (WGS) entry which is preliminary data.</text>
</comment>
<evidence type="ECO:0000313" key="7">
    <source>
        <dbReference type="Proteomes" id="UP001280121"/>
    </source>
</evidence>
<dbReference type="GO" id="GO:0007346">
    <property type="term" value="P:regulation of mitotic cell cycle"/>
    <property type="evidence" value="ECO:0007669"/>
    <property type="project" value="InterPro"/>
</dbReference>
<dbReference type="PANTHER" id="PTHR35125">
    <property type="entry name" value="NEURON NAVIGATOR 1-LIKE-RELATED"/>
    <property type="match status" value="1"/>
</dbReference>
<evidence type="ECO:0000256" key="3">
    <source>
        <dbReference type="ARBA" id="ARBA00022821"/>
    </source>
</evidence>
<accession>A0AAD9X6T4</accession>
<gene>
    <name evidence="6" type="ORF">Ddye_013812</name>
</gene>
<dbReference type="SUPFAM" id="SSF52058">
    <property type="entry name" value="L domain-like"/>
    <property type="match status" value="1"/>
</dbReference>
<dbReference type="InterPro" id="IPR045344">
    <property type="entry name" value="C-JID"/>
</dbReference>
<keyword evidence="7" id="KW-1185">Reference proteome</keyword>
<dbReference type="InterPro" id="IPR032675">
    <property type="entry name" value="LRR_dom_sf"/>
</dbReference>
<proteinExistence type="predicted"/>
<evidence type="ECO:0000259" key="4">
    <source>
        <dbReference type="Pfam" id="PF20160"/>
    </source>
</evidence>
<dbReference type="AlphaFoldDB" id="A0AAD9X6T4"/>
<dbReference type="InterPro" id="IPR058546">
    <property type="entry name" value="RPS4B/Roq1-like_LRR"/>
</dbReference>
<dbReference type="Pfam" id="PF23286">
    <property type="entry name" value="LRR_13"/>
    <property type="match status" value="1"/>
</dbReference>
<dbReference type="EMBL" id="JANJYI010000004">
    <property type="protein sequence ID" value="KAK2653956.1"/>
    <property type="molecule type" value="Genomic_DNA"/>
</dbReference>
<reference evidence="6" key="1">
    <citation type="journal article" date="2023" name="Plant J.">
        <title>Genome sequences and population genomics provide insights into the demographic history, inbreeding, and mutation load of two 'living fossil' tree species of Dipteronia.</title>
        <authorList>
            <person name="Feng Y."/>
            <person name="Comes H.P."/>
            <person name="Chen J."/>
            <person name="Zhu S."/>
            <person name="Lu R."/>
            <person name="Zhang X."/>
            <person name="Li P."/>
            <person name="Qiu J."/>
            <person name="Olsen K.M."/>
            <person name="Qiu Y."/>
        </authorList>
    </citation>
    <scope>NUCLEOTIDE SEQUENCE</scope>
    <source>
        <strain evidence="6">KIB01</strain>
    </source>
</reference>
<feature type="domain" description="Disease resistance protein RPS4B/Roq1-like leucine-rich repeats" evidence="5">
    <location>
        <begin position="41"/>
        <end position="124"/>
    </location>
</feature>
<sequence>MYGLRFLKIFNVHIDKVHVSLDLETYFPKLSLKSIPDCSGLNSLEQLDISECSNLEMLPEMPCNIVDLWLCGTAIEELPLSFGNLSRMRRLFLAGCKRLKSLPNIICKLESLRRLDIDGCSKLNQLPNDIGTLESLEVYHNAKLHYPGSEIPKCFDFRSVGSVINVELSPNWFNNNFLGFAFCIVVTGYPIDFKEKYCSIRWKCNFKSKDGQDQCVSHQTGTYVYSNHVFVTFFSLPRVLCENVLSFEFHLNSSSLKIKKCGVHLIFDEEVHGSSLDGEDEDVLSFANDHDNCEEKIEGDTQLIKMVKALSVLSLTLQAYLKEVFLLDSVVDSKHNNIDLKLLIDIFNGITNRKQQLNEAPKKNLSTKVSVVAEEDLDAVYEEGFLHNHEECIKAHTKAIDIDEFPKKFGLKNNDFPMEQSASSSQVAMDDLLSEDEFPWKREEFIDHDSPPPSPKSPNHFMMWEDTVDDIDIMSFESPNFTLIKSP</sequence>
<dbReference type="Gene3D" id="3.80.10.10">
    <property type="entry name" value="Ribonuclease Inhibitor"/>
    <property type="match status" value="1"/>
</dbReference>
<evidence type="ECO:0000256" key="1">
    <source>
        <dbReference type="ARBA" id="ARBA00022614"/>
    </source>
</evidence>
<feature type="domain" description="C-JID" evidence="4">
    <location>
        <begin position="147"/>
        <end position="271"/>
    </location>
</feature>
<organism evidence="6 7">
    <name type="scientific">Dipteronia dyeriana</name>
    <dbReference type="NCBI Taxonomy" id="168575"/>
    <lineage>
        <taxon>Eukaryota</taxon>
        <taxon>Viridiplantae</taxon>
        <taxon>Streptophyta</taxon>
        <taxon>Embryophyta</taxon>
        <taxon>Tracheophyta</taxon>
        <taxon>Spermatophyta</taxon>
        <taxon>Magnoliopsida</taxon>
        <taxon>eudicotyledons</taxon>
        <taxon>Gunneridae</taxon>
        <taxon>Pentapetalae</taxon>
        <taxon>rosids</taxon>
        <taxon>malvids</taxon>
        <taxon>Sapindales</taxon>
        <taxon>Sapindaceae</taxon>
        <taxon>Hippocastanoideae</taxon>
        <taxon>Acereae</taxon>
        <taxon>Dipteronia</taxon>
    </lineage>
</organism>